<comment type="caution">
    <text evidence="2">Once thought to be involved in copper homeostasis, experiments in E.coli have shown this is not the case.</text>
</comment>
<accession>A0ABT1SKE2</accession>
<proteinExistence type="inferred from homology"/>
<comment type="caution">
    <text evidence="3">The sequence shown here is derived from an EMBL/GenBank/DDBJ whole genome shotgun (WGS) entry which is preliminary data.</text>
</comment>
<name>A0ABT1SKE2_9FIRM</name>
<evidence type="ECO:0000256" key="1">
    <source>
        <dbReference type="ARBA" id="ARBA00007768"/>
    </source>
</evidence>
<dbReference type="Pfam" id="PF03932">
    <property type="entry name" value="CutC"/>
    <property type="match status" value="1"/>
</dbReference>
<evidence type="ECO:0000313" key="3">
    <source>
        <dbReference type="EMBL" id="MCQ5121679.1"/>
    </source>
</evidence>
<dbReference type="HAMAP" id="MF_00795">
    <property type="entry name" value="CutC"/>
    <property type="match status" value="1"/>
</dbReference>
<dbReference type="SUPFAM" id="SSF110395">
    <property type="entry name" value="CutC-like"/>
    <property type="match status" value="1"/>
</dbReference>
<comment type="similarity">
    <text evidence="1 2">Belongs to the CutC family.</text>
</comment>
<evidence type="ECO:0000313" key="4">
    <source>
        <dbReference type="Proteomes" id="UP001524435"/>
    </source>
</evidence>
<comment type="subcellular location">
    <subcellularLocation>
        <location evidence="2">Cytoplasm</location>
    </subcellularLocation>
</comment>
<reference evidence="3 4" key="1">
    <citation type="submission" date="2022-06" db="EMBL/GenBank/DDBJ databases">
        <title>Isolation of gut microbiota from human fecal samples.</title>
        <authorList>
            <person name="Pamer E.G."/>
            <person name="Barat B."/>
            <person name="Waligurski E."/>
            <person name="Medina S."/>
            <person name="Paddock L."/>
            <person name="Mostad J."/>
        </authorList>
    </citation>
    <scope>NUCLEOTIDE SEQUENCE [LARGE SCALE GENOMIC DNA]</scope>
    <source>
        <strain evidence="3 4">DFI.6.1</strain>
    </source>
</reference>
<organism evidence="3 4">
    <name type="scientific">Massilicoli timonensis</name>
    <dbReference type="NCBI Taxonomy" id="2015901"/>
    <lineage>
        <taxon>Bacteria</taxon>
        <taxon>Bacillati</taxon>
        <taxon>Bacillota</taxon>
        <taxon>Erysipelotrichia</taxon>
        <taxon>Erysipelotrichales</taxon>
        <taxon>Erysipelotrichaceae</taxon>
        <taxon>Massilicoli</taxon>
    </lineage>
</organism>
<protein>
    <recommendedName>
        <fullName evidence="2">PF03932 family protein CutC</fullName>
    </recommendedName>
</protein>
<keyword evidence="2" id="KW-0963">Cytoplasm</keyword>
<dbReference type="PANTHER" id="PTHR12598:SF0">
    <property type="entry name" value="COPPER HOMEOSTASIS PROTEIN CUTC HOMOLOG"/>
    <property type="match status" value="1"/>
</dbReference>
<dbReference type="RefSeq" id="WP_256197624.1">
    <property type="nucleotide sequence ID" value="NZ_JANGCH010000005.1"/>
</dbReference>
<sequence>MKNKLEVCCGSYQDALAAQAGGADRIELNTTLHLGGLTPSIVILEAVKKAVSIPVVCMVRERGAGFCYDETECELLYLQAEALLQAGADGIAFGFLHADHTIDRAHTKKMVELIHAHQKEAVFHRAFDCVKDGEASIRCLIELGVDRVLTSGLSRSVTEGMDRLKMLQKRYGDQIEILAGCGVNEGNVELLLAQGIKQVHSSCKTWIKDPTTIQGDVSYAYAQGEQAECYDAVDQRKVAKLAELVHR</sequence>
<dbReference type="PANTHER" id="PTHR12598">
    <property type="entry name" value="COPPER HOMEOSTASIS PROTEIN CUTC"/>
    <property type="match status" value="1"/>
</dbReference>
<dbReference type="Gene3D" id="3.20.20.380">
    <property type="entry name" value="Copper homeostasis (CutC) domain"/>
    <property type="match status" value="1"/>
</dbReference>
<gene>
    <name evidence="2" type="primary">cutC</name>
    <name evidence="3" type="ORF">NE663_05320</name>
</gene>
<keyword evidence="4" id="KW-1185">Reference proteome</keyword>
<dbReference type="EMBL" id="JANGCH010000005">
    <property type="protein sequence ID" value="MCQ5121679.1"/>
    <property type="molecule type" value="Genomic_DNA"/>
</dbReference>
<dbReference type="Proteomes" id="UP001524435">
    <property type="component" value="Unassembled WGS sequence"/>
</dbReference>
<evidence type="ECO:0000256" key="2">
    <source>
        <dbReference type="HAMAP-Rule" id="MF_00795"/>
    </source>
</evidence>
<dbReference type="InterPro" id="IPR036822">
    <property type="entry name" value="CutC-like_dom_sf"/>
</dbReference>
<dbReference type="InterPro" id="IPR005627">
    <property type="entry name" value="CutC-like"/>
</dbReference>